<dbReference type="GO" id="GO:0000712">
    <property type="term" value="P:resolution of meiotic recombination intermediates"/>
    <property type="evidence" value="ECO:0000318"/>
    <property type="project" value="GO_Central"/>
</dbReference>
<dbReference type="GO" id="GO:0031297">
    <property type="term" value="P:replication fork processing"/>
    <property type="evidence" value="ECO:0000318"/>
    <property type="project" value="GO_Central"/>
</dbReference>
<feature type="compositionally biased region" description="Acidic residues" evidence="1">
    <location>
        <begin position="206"/>
        <end position="218"/>
    </location>
</feature>
<keyword evidence="4" id="KW-1185">Reference proteome</keyword>
<evidence type="ECO:0000256" key="1">
    <source>
        <dbReference type="SAM" id="MobiDB-lite"/>
    </source>
</evidence>
<dbReference type="EMBL" id="CP017628">
    <property type="protein sequence ID" value="AOW30023.1"/>
    <property type="molecule type" value="Genomic_DNA"/>
</dbReference>
<dbReference type="CGD" id="CAL0000198284">
    <property type="gene designation" value="orf19.11132"/>
</dbReference>
<dbReference type="GeneID" id="3647079"/>
<evidence type="ECO:0000313" key="4">
    <source>
        <dbReference type="Proteomes" id="UP000000559"/>
    </source>
</evidence>
<sequence length="587" mass="66343">MEPTPLIELSDDEDEIDFKVNITRKPISLTTNEPEVIELLSDSCTEDPPILTSIQSSQTKDFRSSPNPKPNQTFISTNNQTSISKPTYTSTEQITDVIVIESDEEETSIVQKISGTSKIVASTRLPSSPVSIANQEPEKTMNDSIVDSSFSFSMDNLVTTIRNGGPKLSSSKPVSQPVSAGSGLSSGPNPVSSSFKMPPFVKWLSSDDDDDDEKEEDPIVPTSQPVPHETNFDAQPAKRSRTVQEPPQSAPKPVKRSKTVDQVIDLPRIDNFQYTSKDLKEANRATRKKEELLAEMELHMAESVYSRLEDLVKDFQSRVIKASYTLPVIFWKRNINAAYDKERDIFIPCHPRRVLEKTFVLYYHASVFFEKLRNHTLKVDVSAAKQQALAITPNEYNVILVVEGYDILLNKIKAYEQRLFKNQVLQGLNVEEQRRRRKDDTEMSKYPSSSEIEHLVNKAQIDLKANIFMVRAKQESIMWLNSFTHMIGQSLYDKFERNQGLANLGNVKSGADTKSTFLQSMKQFNLMTQAKADILYVSHQSLHSMYTKLRSHGTLGKDNLKRNIVPPSVDSSMKKFFTADDPDMVIN</sequence>
<evidence type="ECO:0000313" key="2">
    <source>
        <dbReference type="CGD" id="CAL0000198284"/>
    </source>
</evidence>
<dbReference type="GO" id="GO:0006302">
    <property type="term" value="P:double-strand break repair"/>
    <property type="evidence" value="ECO:0000318"/>
    <property type="project" value="GO_Central"/>
</dbReference>
<dbReference type="AlphaFoldDB" id="A0A1D8PPF7"/>
<dbReference type="Gene3D" id="3.40.50.10130">
    <property type="match status" value="1"/>
</dbReference>
<reference evidence="3 4" key="2">
    <citation type="journal article" date="2007" name="Genome Biol.">
        <title>Assembly of the Candida albicans genome into sixteen supercontigs aligned on the eight chromosomes.</title>
        <authorList>
            <person name="van het Hoog M."/>
            <person name="Rast T.J."/>
            <person name="Martchenko M."/>
            <person name="Grindle S."/>
            <person name="Dignard D."/>
            <person name="Hogues H."/>
            <person name="Cuomo C."/>
            <person name="Berriman M."/>
            <person name="Scherer S."/>
            <person name="Magee B.B."/>
            <person name="Whiteway M."/>
            <person name="Chibana H."/>
            <person name="Nantel A."/>
            <person name="Magee P.T."/>
        </authorList>
    </citation>
    <scope>GENOME REANNOTATION</scope>
    <source>
        <strain evidence="4">SC5314 / ATCC MYA-2876</strain>
    </source>
</reference>
<evidence type="ECO:0000313" key="3">
    <source>
        <dbReference type="EMBL" id="AOW30023.1"/>
    </source>
</evidence>
<organism evidence="3 4">
    <name type="scientific">Candida albicans (strain SC5314 / ATCC MYA-2876)</name>
    <name type="common">Yeast</name>
    <dbReference type="NCBI Taxonomy" id="237561"/>
    <lineage>
        <taxon>Eukaryota</taxon>
        <taxon>Fungi</taxon>
        <taxon>Dikarya</taxon>
        <taxon>Ascomycota</taxon>
        <taxon>Saccharomycotina</taxon>
        <taxon>Pichiomycetes</taxon>
        <taxon>Debaryomycetaceae</taxon>
        <taxon>Candida/Lodderomyces clade</taxon>
        <taxon>Candida</taxon>
    </lineage>
</organism>
<feature type="compositionally biased region" description="Polar residues" evidence="1">
    <location>
        <begin position="52"/>
        <end position="88"/>
    </location>
</feature>
<dbReference type="InterPro" id="IPR047521">
    <property type="entry name" value="XPF_nuclease_EME1_ascomycetes"/>
</dbReference>
<name>A0A1D8PPF7_CANAL</name>
<gene>
    <name evidence="3" type="ordered locus">CAALFM_C600770CA</name>
    <name evidence="2" type="ordered locus">orf19.11132</name>
</gene>
<dbReference type="Proteomes" id="UP000000559">
    <property type="component" value="Chromosome 6"/>
</dbReference>
<dbReference type="InParanoid" id="A0A1D8PPF7"/>
<dbReference type="KEGG" id="cal:CAALFM_C600770CA"/>
<accession>A0A1D8PPF7</accession>
<dbReference type="OrthoDB" id="343092at2759"/>
<dbReference type="RefSeq" id="XP_019330992.1">
    <property type="nucleotide sequence ID" value="XM_019475447.1"/>
</dbReference>
<protein>
    <submittedName>
        <fullName evidence="3">Uncharacterized protein</fullName>
    </submittedName>
</protein>
<proteinExistence type="predicted"/>
<dbReference type="STRING" id="237561.A0A1D8PPF7"/>
<feature type="region of interest" description="Disordered" evidence="1">
    <location>
        <begin position="159"/>
        <end position="260"/>
    </location>
</feature>
<dbReference type="CDD" id="cd20085">
    <property type="entry name" value="XPF_nuclease_Mms4"/>
    <property type="match status" value="1"/>
</dbReference>
<feature type="compositionally biased region" description="Polar residues" evidence="1">
    <location>
        <begin position="159"/>
        <end position="195"/>
    </location>
</feature>
<dbReference type="VEuPathDB" id="FungiDB:C6_00770C_A"/>
<dbReference type="GO" id="GO:0031573">
    <property type="term" value="P:mitotic intra-S DNA damage checkpoint signaling"/>
    <property type="evidence" value="ECO:0000318"/>
    <property type="project" value="GO_Central"/>
</dbReference>
<dbReference type="GO" id="GO:0048476">
    <property type="term" value="C:Holliday junction resolvase complex"/>
    <property type="evidence" value="ECO:0000318"/>
    <property type="project" value="GO_Central"/>
</dbReference>
<dbReference type="FunCoup" id="A0A1D8PPF7">
    <property type="interactions" value="196"/>
</dbReference>
<feature type="region of interest" description="Disordered" evidence="1">
    <location>
        <begin position="42"/>
        <end position="88"/>
    </location>
</feature>
<reference evidence="3 4" key="1">
    <citation type="journal article" date="2004" name="Proc. Natl. Acad. Sci. U.S.A.">
        <title>The diploid genome sequence of Candida albicans.</title>
        <authorList>
            <person name="Jones T."/>
            <person name="Federspiel N.A."/>
            <person name="Chibana H."/>
            <person name="Dungan J."/>
            <person name="Kalman S."/>
            <person name="Magee B.B."/>
            <person name="Newport G."/>
            <person name="Thorstenson Y.R."/>
            <person name="Agabian N."/>
            <person name="Magee P.T."/>
            <person name="Davis R.W."/>
            <person name="Scherer S."/>
        </authorList>
    </citation>
    <scope>NUCLEOTIDE SEQUENCE [LARGE SCALE GENOMIC DNA]</scope>
    <source>
        <strain evidence="4">SC5314 / ATCC MYA-2876</strain>
    </source>
</reference>
<reference evidence="3 4" key="3">
    <citation type="journal article" date="2013" name="Genome Biol.">
        <title>Assembly of a phased diploid Candida albicans genome facilitates allele-specific measurements and provides a simple model for repeat and indel structure.</title>
        <authorList>
            <person name="Muzzey D."/>
            <person name="Schwartz K."/>
            <person name="Weissman J.S."/>
            <person name="Sherlock G."/>
        </authorList>
    </citation>
    <scope>NUCLEOTIDE SEQUENCE [LARGE SCALE GENOMIC DNA]</scope>
    <source>
        <strain evidence="4">SC5314 / ATCC MYA-2876</strain>
    </source>
</reference>